<comment type="pathway">
    <text evidence="2">tRNA modification; tRNA-queuosine biosynthesis.</text>
</comment>
<comment type="caution">
    <text evidence="17">The sequence shown here is derived from an EMBL/GenBank/DDBJ whole genome shotgun (WGS) entry which is preliminary data.</text>
</comment>
<dbReference type="GO" id="GO:0051539">
    <property type="term" value="F:4 iron, 4 sulfur cluster binding"/>
    <property type="evidence" value="ECO:0007669"/>
    <property type="project" value="UniProtKB-KW"/>
</dbReference>
<evidence type="ECO:0000256" key="7">
    <source>
        <dbReference type="ARBA" id="ARBA00022694"/>
    </source>
</evidence>
<evidence type="ECO:0000256" key="15">
    <source>
        <dbReference type="ARBA" id="ARBA00031446"/>
    </source>
</evidence>
<keyword evidence="14" id="KW-0676">Redox-active center</keyword>
<keyword evidence="9" id="KW-0671">Queuosine biosynthesis</keyword>
<comment type="function">
    <text evidence="1">Catalyzes the conversion of epoxyqueuosine (oQ) to queuosine (Q), which is a hypermodified base found in the wobble positions of tRNA(Asp), tRNA(Asn), tRNA(His) and tRNA(Tyr).</text>
</comment>
<accession>A0A0G1JG59</accession>
<protein>
    <recommendedName>
        <fullName evidence="5">Epoxyqueuosine reductase QueH</fullName>
        <ecNumber evidence="4">1.17.99.6</ecNumber>
    </recommendedName>
    <alternativeName>
        <fullName evidence="15">Queuosine biosynthesis protein QueH</fullName>
    </alternativeName>
</protein>
<evidence type="ECO:0000256" key="14">
    <source>
        <dbReference type="ARBA" id="ARBA00023284"/>
    </source>
</evidence>
<comment type="catalytic activity">
    <reaction evidence="16">
        <text>epoxyqueuosine(34) in tRNA + AH2 = queuosine(34) in tRNA + A + H2O</text>
        <dbReference type="Rhea" id="RHEA:32159"/>
        <dbReference type="Rhea" id="RHEA-COMP:18571"/>
        <dbReference type="Rhea" id="RHEA-COMP:18582"/>
        <dbReference type="ChEBI" id="CHEBI:13193"/>
        <dbReference type="ChEBI" id="CHEBI:15377"/>
        <dbReference type="ChEBI" id="CHEBI:17499"/>
        <dbReference type="ChEBI" id="CHEBI:194431"/>
        <dbReference type="ChEBI" id="CHEBI:194443"/>
        <dbReference type="EC" id="1.17.99.6"/>
    </reaction>
</comment>
<evidence type="ECO:0000256" key="4">
    <source>
        <dbReference type="ARBA" id="ARBA00012622"/>
    </source>
</evidence>
<evidence type="ECO:0000256" key="11">
    <source>
        <dbReference type="ARBA" id="ARBA00023004"/>
    </source>
</evidence>
<keyword evidence="8" id="KW-0479">Metal-binding</keyword>
<dbReference type="Pfam" id="PF02677">
    <property type="entry name" value="QueH"/>
    <property type="match status" value="1"/>
</dbReference>
<keyword evidence="7" id="KW-0819">tRNA processing</keyword>
<sequence>MSEILKIPMLEGEYNPRVWFEKVRGFAGEREGGARCPLCFEMRLLRTAEEAKKFGFEYFASTLTVGRFKPAVVINPIGEKIAAEVGVKFLAGDFKKQGGEMESQKRGREFHLYHQNYCGCVYSLKDRRE</sequence>
<evidence type="ECO:0000256" key="16">
    <source>
        <dbReference type="ARBA" id="ARBA00047415"/>
    </source>
</evidence>
<evidence type="ECO:0000256" key="3">
    <source>
        <dbReference type="ARBA" id="ARBA00008207"/>
    </source>
</evidence>
<dbReference type="PANTHER" id="PTHR36701:SF1">
    <property type="entry name" value="EPOXYQUEUOSINE REDUCTASE QUEH"/>
    <property type="match status" value="1"/>
</dbReference>
<dbReference type="GO" id="GO:0046872">
    <property type="term" value="F:metal ion binding"/>
    <property type="evidence" value="ECO:0007669"/>
    <property type="project" value="UniProtKB-KW"/>
</dbReference>
<dbReference type="EC" id="1.17.99.6" evidence="4"/>
<dbReference type="EMBL" id="LCJB01000029">
    <property type="protein sequence ID" value="KKT70315.1"/>
    <property type="molecule type" value="Genomic_DNA"/>
</dbReference>
<evidence type="ECO:0000256" key="10">
    <source>
        <dbReference type="ARBA" id="ARBA00023002"/>
    </source>
</evidence>
<proteinExistence type="inferred from homology"/>
<evidence type="ECO:0000256" key="8">
    <source>
        <dbReference type="ARBA" id="ARBA00022723"/>
    </source>
</evidence>
<reference evidence="17 18" key="1">
    <citation type="journal article" date="2015" name="Nature">
        <title>rRNA introns, odd ribosomes, and small enigmatic genomes across a large radiation of phyla.</title>
        <authorList>
            <person name="Brown C.T."/>
            <person name="Hug L.A."/>
            <person name="Thomas B.C."/>
            <person name="Sharon I."/>
            <person name="Castelle C.J."/>
            <person name="Singh A."/>
            <person name="Wilkins M.J."/>
            <person name="Williams K.H."/>
            <person name="Banfield J.F."/>
        </authorList>
    </citation>
    <scope>NUCLEOTIDE SEQUENCE [LARGE SCALE GENOMIC DNA]</scope>
</reference>
<evidence type="ECO:0000313" key="17">
    <source>
        <dbReference type="EMBL" id="KKT70315.1"/>
    </source>
</evidence>
<keyword evidence="12" id="KW-0411">Iron-sulfur</keyword>
<dbReference type="PANTHER" id="PTHR36701">
    <property type="entry name" value="EPOXYQUEUOSINE REDUCTASE QUEH"/>
    <property type="match status" value="1"/>
</dbReference>
<evidence type="ECO:0000256" key="1">
    <source>
        <dbReference type="ARBA" id="ARBA00002268"/>
    </source>
</evidence>
<dbReference type="Proteomes" id="UP000034154">
    <property type="component" value="Unassembled WGS sequence"/>
</dbReference>
<evidence type="ECO:0000256" key="6">
    <source>
        <dbReference type="ARBA" id="ARBA00022485"/>
    </source>
</evidence>
<evidence type="ECO:0000313" key="18">
    <source>
        <dbReference type="Proteomes" id="UP000034154"/>
    </source>
</evidence>
<dbReference type="UniPathway" id="UPA00392"/>
<evidence type="ECO:0000256" key="5">
    <source>
        <dbReference type="ARBA" id="ARBA00016895"/>
    </source>
</evidence>
<keyword evidence="10" id="KW-0560">Oxidoreductase</keyword>
<organism evidence="17 18">
    <name type="scientific">Candidatus Uhrbacteria bacterium GW2011_GWF2_44_350</name>
    <dbReference type="NCBI Taxonomy" id="1619000"/>
    <lineage>
        <taxon>Bacteria</taxon>
        <taxon>Candidatus Uhriibacteriota</taxon>
    </lineage>
</organism>
<gene>
    <name evidence="17" type="ORF">UW63_C0029G0019</name>
</gene>
<dbReference type="AlphaFoldDB" id="A0A0G1JG59"/>
<evidence type="ECO:0000256" key="12">
    <source>
        <dbReference type="ARBA" id="ARBA00023014"/>
    </source>
</evidence>
<keyword evidence="6" id="KW-0004">4Fe-4S</keyword>
<name>A0A0G1JG59_9BACT</name>
<dbReference type="InterPro" id="IPR003828">
    <property type="entry name" value="QueH"/>
</dbReference>
<dbReference type="GO" id="GO:0052693">
    <property type="term" value="F:epoxyqueuosine reductase activity"/>
    <property type="evidence" value="ECO:0007669"/>
    <property type="project" value="UniProtKB-EC"/>
</dbReference>
<dbReference type="GO" id="GO:0008616">
    <property type="term" value="P:tRNA queuosine(34) biosynthetic process"/>
    <property type="evidence" value="ECO:0007669"/>
    <property type="project" value="UniProtKB-UniPathway"/>
</dbReference>
<evidence type="ECO:0000256" key="2">
    <source>
        <dbReference type="ARBA" id="ARBA00004691"/>
    </source>
</evidence>
<evidence type="ECO:0000256" key="13">
    <source>
        <dbReference type="ARBA" id="ARBA00023157"/>
    </source>
</evidence>
<keyword evidence="13" id="KW-1015">Disulfide bond</keyword>
<keyword evidence="11" id="KW-0408">Iron</keyword>
<comment type="similarity">
    <text evidence="3">Belongs to the QueH family.</text>
</comment>
<evidence type="ECO:0000256" key="9">
    <source>
        <dbReference type="ARBA" id="ARBA00022785"/>
    </source>
</evidence>